<evidence type="ECO:0000256" key="8">
    <source>
        <dbReference type="ARBA" id="ARBA00023204"/>
    </source>
</evidence>
<dbReference type="RefSeq" id="WP_186845345.1">
    <property type="nucleotide sequence ID" value="NZ_JACOME010000002.1"/>
</dbReference>
<proteinExistence type="predicted"/>
<keyword evidence="6" id="KW-0378">Hydrolase</keyword>
<keyword evidence="7" id="KW-0460">Magnesium</keyword>
<evidence type="ECO:0000256" key="1">
    <source>
        <dbReference type="ARBA" id="ARBA00001936"/>
    </source>
</evidence>
<dbReference type="Proteomes" id="UP000607435">
    <property type="component" value="Unassembled WGS sequence"/>
</dbReference>
<sequence length="237" mass="27551">MSYNVRAFKQPVYGDSNLTAITEIKKIVDSLKPDILLLQESAYKEGSKIKDYPYVFLGYRKDVQKTLLTIYSKYPIINKGFIDFSNTYNNAIYADIKIKQDTVRIYNTHLQSFFISPYIIAHKYNDYGYLSNLNSTISRQIEQAKLVKNHALKSTNKVIICGDFNATPYSQPYRILKKGLNDSYVSKGNGFGATYTRLHYPLRLDYFLSDKQIEILDHKNFDLNLSDHEPIYIKFKL</sequence>
<keyword evidence="8" id="KW-0234">DNA repair</keyword>
<evidence type="ECO:0000256" key="2">
    <source>
        <dbReference type="ARBA" id="ARBA00001946"/>
    </source>
</evidence>
<feature type="domain" description="Endonuclease/exonuclease/phosphatase" evidence="9">
    <location>
        <begin position="1"/>
        <end position="228"/>
    </location>
</feature>
<dbReference type="CDD" id="cd09084">
    <property type="entry name" value="EEP-2"/>
    <property type="match status" value="1"/>
</dbReference>
<dbReference type="InterPro" id="IPR051547">
    <property type="entry name" value="TDP2-like"/>
</dbReference>
<reference evidence="10 11" key="1">
    <citation type="submission" date="2020-08" db="EMBL/GenBank/DDBJ databases">
        <title>Winogradskyella ouciana sp. nov., isolated from the hadal seawater of the Mariana Trench.</title>
        <authorList>
            <person name="He X."/>
        </authorList>
    </citation>
    <scope>NUCLEOTIDE SEQUENCE [LARGE SCALE GENOMIC DNA]</scope>
    <source>
        <strain evidence="10 11">KCTC 22026</strain>
    </source>
</reference>
<protein>
    <submittedName>
        <fullName evidence="10">Endonuclease/exonuclease/phosphatase family protein</fullName>
    </submittedName>
</protein>
<gene>
    <name evidence="10" type="ORF">H6H04_07480</name>
</gene>
<keyword evidence="10" id="KW-0255">Endonuclease</keyword>
<keyword evidence="11" id="KW-1185">Reference proteome</keyword>
<dbReference type="PANTHER" id="PTHR15822">
    <property type="entry name" value="TRAF AND TNF RECEPTOR-ASSOCIATED PROTEIN"/>
    <property type="match status" value="1"/>
</dbReference>
<dbReference type="EMBL" id="JACOME010000002">
    <property type="protein sequence ID" value="MBC3846214.1"/>
    <property type="molecule type" value="Genomic_DNA"/>
</dbReference>
<evidence type="ECO:0000256" key="3">
    <source>
        <dbReference type="ARBA" id="ARBA00022722"/>
    </source>
</evidence>
<dbReference type="GO" id="GO:0004519">
    <property type="term" value="F:endonuclease activity"/>
    <property type="evidence" value="ECO:0007669"/>
    <property type="project" value="UniProtKB-KW"/>
</dbReference>
<evidence type="ECO:0000256" key="6">
    <source>
        <dbReference type="ARBA" id="ARBA00022801"/>
    </source>
</evidence>
<accession>A0ABR6Y0M9</accession>
<evidence type="ECO:0000256" key="4">
    <source>
        <dbReference type="ARBA" id="ARBA00022723"/>
    </source>
</evidence>
<name>A0ABR6Y0M9_9FLAO</name>
<evidence type="ECO:0000313" key="10">
    <source>
        <dbReference type="EMBL" id="MBC3846214.1"/>
    </source>
</evidence>
<dbReference type="Pfam" id="PF03372">
    <property type="entry name" value="Exo_endo_phos"/>
    <property type="match status" value="1"/>
</dbReference>
<comment type="caution">
    <text evidence="10">The sequence shown here is derived from an EMBL/GenBank/DDBJ whole genome shotgun (WGS) entry which is preliminary data.</text>
</comment>
<dbReference type="PANTHER" id="PTHR15822:SF4">
    <property type="entry name" value="TYROSYL-DNA PHOSPHODIESTERASE 2"/>
    <property type="match status" value="1"/>
</dbReference>
<dbReference type="InterPro" id="IPR036691">
    <property type="entry name" value="Endo/exonu/phosph_ase_sf"/>
</dbReference>
<evidence type="ECO:0000259" key="9">
    <source>
        <dbReference type="Pfam" id="PF03372"/>
    </source>
</evidence>
<keyword evidence="3" id="KW-0540">Nuclease</keyword>
<comment type="cofactor">
    <cofactor evidence="1">
        <name>Mn(2+)</name>
        <dbReference type="ChEBI" id="CHEBI:29035"/>
    </cofactor>
</comment>
<evidence type="ECO:0000256" key="7">
    <source>
        <dbReference type="ARBA" id="ARBA00022842"/>
    </source>
</evidence>
<evidence type="ECO:0000313" key="11">
    <source>
        <dbReference type="Proteomes" id="UP000607435"/>
    </source>
</evidence>
<comment type="cofactor">
    <cofactor evidence="2">
        <name>Mg(2+)</name>
        <dbReference type="ChEBI" id="CHEBI:18420"/>
    </cofactor>
</comment>
<organism evidence="10 11">
    <name type="scientific">Winogradskyella echinorum</name>
    <dbReference type="NCBI Taxonomy" id="538189"/>
    <lineage>
        <taxon>Bacteria</taxon>
        <taxon>Pseudomonadati</taxon>
        <taxon>Bacteroidota</taxon>
        <taxon>Flavobacteriia</taxon>
        <taxon>Flavobacteriales</taxon>
        <taxon>Flavobacteriaceae</taxon>
        <taxon>Winogradskyella</taxon>
    </lineage>
</organism>
<evidence type="ECO:0000256" key="5">
    <source>
        <dbReference type="ARBA" id="ARBA00022763"/>
    </source>
</evidence>
<dbReference type="Gene3D" id="3.60.10.10">
    <property type="entry name" value="Endonuclease/exonuclease/phosphatase"/>
    <property type="match status" value="1"/>
</dbReference>
<keyword evidence="5" id="KW-0227">DNA damage</keyword>
<dbReference type="InterPro" id="IPR005135">
    <property type="entry name" value="Endo/exonuclease/phosphatase"/>
</dbReference>
<keyword evidence="4" id="KW-0479">Metal-binding</keyword>
<dbReference type="SUPFAM" id="SSF56219">
    <property type="entry name" value="DNase I-like"/>
    <property type="match status" value="1"/>
</dbReference>